<accession>A0A933L3A7</accession>
<dbReference type="PROSITE" id="PS50022">
    <property type="entry name" value="FA58C_3"/>
    <property type="match status" value="1"/>
</dbReference>
<feature type="domain" description="F5/8 type C" evidence="1">
    <location>
        <begin position="124"/>
        <end position="266"/>
    </location>
</feature>
<dbReference type="InterPro" id="IPR000421">
    <property type="entry name" value="FA58C"/>
</dbReference>
<gene>
    <name evidence="2" type="ORF">HY834_11580</name>
</gene>
<dbReference type="EMBL" id="JACRAF010000031">
    <property type="protein sequence ID" value="MBI4922382.1"/>
    <property type="molecule type" value="Genomic_DNA"/>
</dbReference>
<dbReference type="Proteomes" id="UP000782610">
    <property type="component" value="Unassembled WGS sequence"/>
</dbReference>
<evidence type="ECO:0000313" key="3">
    <source>
        <dbReference type="Proteomes" id="UP000782610"/>
    </source>
</evidence>
<dbReference type="Pfam" id="PF00754">
    <property type="entry name" value="F5_F8_type_C"/>
    <property type="match status" value="1"/>
</dbReference>
<dbReference type="InterPro" id="IPR008979">
    <property type="entry name" value="Galactose-bd-like_sf"/>
</dbReference>
<name>A0A933L3A7_9HYPH</name>
<comment type="caution">
    <text evidence="2">The sequence shown here is derived from an EMBL/GenBank/DDBJ whole genome shotgun (WGS) entry which is preliminary data.</text>
</comment>
<dbReference type="AlphaFoldDB" id="A0A933L3A7"/>
<organism evidence="2 3">
    <name type="scientific">Devosia nanyangense</name>
    <dbReference type="NCBI Taxonomy" id="1228055"/>
    <lineage>
        <taxon>Bacteria</taxon>
        <taxon>Pseudomonadati</taxon>
        <taxon>Pseudomonadota</taxon>
        <taxon>Alphaproteobacteria</taxon>
        <taxon>Hyphomicrobiales</taxon>
        <taxon>Devosiaceae</taxon>
        <taxon>Devosia</taxon>
    </lineage>
</organism>
<protein>
    <submittedName>
        <fullName evidence="2">Discoidin domain-containing protein</fullName>
    </submittedName>
</protein>
<reference evidence="2" key="1">
    <citation type="submission" date="2020-07" db="EMBL/GenBank/DDBJ databases">
        <title>Huge and variable diversity of episymbiotic CPR bacteria and DPANN archaea in groundwater ecosystems.</title>
        <authorList>
            <person name="He C.Y."/>
            <person name="Keren R."/>
            <person name="Whittaker M."/>
            <person name="Farag I.F."/>
            <person name="Doudna J."/>
            <person name="Cate J.H.D."/>
            <person name="Banfield J.F."/>
        </authorList>
    </citation>
    <scope>NUCLEOTIDE SEQUENCE</scope>
    <source>
        <strain evidence="2">NC_groundwater_1586_Pr3_B-0.1um_66_15</strain>
    </source>
</reference>
<sequence length="266" mass="27224">MGLGLLGLMACRAAAAEPAPVHSLSEILVSDPAFSELRPDSVTVTIETTIPVVCAAVYGLTTAYGALATDTDMAGGGHTRHHPVLAGLMPDTAYQLRLQGVGPDGTLYVSDNTIFHTPPAVAQAENPLGRNVALQSVGARVVAVSSNYGGGAMDSPFGGDNAIDGNPATEWSSAGDGDAAWIEIDLGRPVALSGLGLQTRTMGTTAQIGRFRVVTDSGESLGPFNIPAAGSIYTFPVDANAQRLRFEVVASSGGNTGVAEIEVFAR</sequence>
<evidence type="ECO:0000259" key="1">
    <source>
        <dbReference type="PROSITE" id="PS50022"/>
    </source>
</evidence>
<dbReference type="SUPFAM" id="SSF49785">
    <property type="entry name" value="Galactose-binding domain-like"/>
    <property type="match status" value="1"/>
</dbReference>
<dbReference type="Gene3D" id="2.60.120.260">
    <property type="entry name" value="Galactose-binding domain-like"/>
    <property type="match status" value="1"/>
</dbReference>
<proteinExistence type="predicted"/>
<evidence type="ECO:0000313" key="2">
    <source>
        <dbReference type="EMBL" id="MBI4922382.1"/>
    </source>
</evidence>